<dbReference type="Proteomes" id="UP001385951">
    <property type="component" value="Unassembled WGS sequence"/>
</dbReference>
<dbReference type="AlphaFoldDB" id="A0AAW0FUU8"/>
<evidence type="ECO:0000313" key="1">
    <source>
        <dbReference type="EMBL" id="KAK7683294.1"/>
    </source>
</evidence>
<sequence length="190" mass="21159">MTNPLFKVTQDVVEQLNEILGSLQARAPSGNLTSCHTIYLNLIRTLRGSVLRKAADTADYLLNNVYRDLSNNSTAEQKRNIIDRFVQSLGAKVTATRSLKHETERLRDNVVAQAATLSQLNANSTAISNQFTTIINGIQSIDGFYAKVREICARLRGEIEQTANMSIIMQGEARWLTAVSQDYKTFSPHV</sequence>
<comment type="caution">
    <text evidence="1">The sequence shown here is derived from an EMBL/GenBank/DDBJ whole genome shotgun (WGS) entry which is preliminary data.</text>
</comment>
<proteinExistence type="predicted"/>
<dbReference type="EMBL" id="JASBNA010000031">
    <property type="protein sequence ID" value="KAK7683294.1"/>
    <property type="molecule type" value="Genomic_DNA"/>
</dbReference>
<organism evidence="1 2">
    <name type="scientific">Cerrena zonata</name>
    <dbReference type="NCBI Taxonomy" id="2478898"/>
    <lineage>
        <taxon>Eukaryota</taxon>
        <taxon>Fungi</taxon>
        <taxon>Dikarya</taxon>
        <taxon>Basidiomycota</taxon>
        <taxon>Agaricomycotina</taxon>
        <taxon>Agaricomycetes</taxon>
        <taxon>Polyporales</taxon>
        <taxon>Cerrenaceae</taxon>
        <taxon>Cerrena</taxon>
    </lineage>
</organism>
<protein>
    <submittedName>
        <fullName evidence="1">Uncharacterized protein</fullName>
    </submittedName>
</protein>
<name>A0AAW0FUU8_9APHY</name>
<evidence type="ECO:0000313" key="2">
    <source>
        <dbReference type="Proteomes" id="UP001385951"/>
    </source>
</evidence>
<gene>
    <name evidence="1" type="ORF">QCA50_013556</name>
</gene>
<keyword evidence="2" id="KW-1185">Reference proteome</keyword>
<reference evidence="1 2" key="1">
    <citation type="submission" date="2022-09" db="EMBL/GenBank/DDBJ databases">
        <authorList>
            <person name="Palmer J.M."/>
        </authorList>
    </citation>
    <scope>NUCLEOTIDE SEQUENCE [LARGE SCALE GENOMIC DNA]</scope>
    <source>
        <strain evidence="1 2">DSM 7382</strain>
    </source>
</reference>
<accession>A0AAW0FUU8</accession>